<protein>
    <submittedName>
        <fullName evidence="3">Glutamate-1-semialdehyde 2,1-aminomutase</fullName>
    </submittedName>
</protein>
<evidence type="ECO:0000256" key="2">
    <source>
        <dbReference type="ARBA" id="ARBA00022898"/>
    </source>
</evidence>
<evidence type="ECO:0000313" key="3">
    <source>
        <dbReference type="EMBL" id="GFP26564.1"/>
    </source>
</evidence>
<comment type="cofactor">
    <cofactor evidence="1">
        <name>pyridoxal 5'-phosphate</name>
        <dbReference type="ChEBI" id="CHEBI:597326"/>
    </cofactor>
</comment>
<gene>
    <name evidence="3" type="ORF">HKBW3S25_02060</name>
</gene>
<accession>A0A6V8P4P4</accession>
<comment type="caution">
    <text evidence="3">The sequence shown here is derived from an EMBL/GenBank/DDBJ whole genome shotgun (WGS) entry which is preliminary data.</text>
</comment>
<dbReference type="EMBL" id="BLRX01000701">
    <property type="protein sequence ID" value="GFP26564.1"/>
    <property type="molecule type" value="Genomic_DNA"/>
</dbReference>
<evidence type="ECO:0000256" key="1">
    <source>
        <dbReference type="ARBA" id="ARBA00001933"/>
    </source>
</evidence>
<dbReference type="PANTHER" id="PTHR43713:SF3">
    <property type="entry name" value="GLUTAMATE-1-SEMIALDEHYDE 2,1-AMINOMUTASE 1, CHLOROPLASTIC-RELATED"/>
    <property type="match status" value="1"/>
</dbReference>
<feature type="non-terminal residue" evidence="3">
    <location>
        <position position="167"/>
    </location>
</feature>
<dbReference type="InterPro" id="IPR005814">
    <property type="entry name" value="Aminotrans_3"/>
</dbReference>
<dbReference type="Gene3D" id="3.90.1150.10">
    <property type="entry name" value="Aspartate Aminotransferase, domain 1"/>
    <property type="match status" value="1"/>
</dbReference>
<evidence type="ECO:0000313" key="4">
    <source>
        <dbReference type="Proteomes" id="UP000543224"/>
    </source>
</evidence>
<name>A0A6V8P4P4_9ACTN</name>
<proteinExistence type="predicted"/>
<dbReference type="Gene3D" id="3.40.640.10">
    <property type="entry name" value="Type I PLP-dependent aspartate aminotransferase-like (Major domain)"/>
    <property type="match status" value="1"/>
</dbReference>
<organism evidence="3 4">
    <name type="scientific">Candidatus Hakubella thermalkaliphila</name>
    <dbReference type="NCBI Taxonomy" id="2754717"/>
    <lineage>
        <taxon>Bacteria</taxon>
        <taxon>Bacillati</taxon>
        <taxon>Actinomycetota</taxon>
        <taxon>Actinomycetota incertae sedis</taxon>
        <taxon>Candidatus Hakubellales</taxon>
        <taxon>Candidatus Hakubellaceae</taxon>
        <taxon>Candidatus Hakubella</taxon>
    </lineage>
</organism>
<dbReference type="AlphaFoldDB" id="A0A6V8P4P4"/>
<dbReference type="InterPro" id="IPR015421">
    <property type="entry name" value="PyrdxlP-dep_Trfase_major"/>
</dbReference>
<dbReference type="GO" id="GO:0030170">
    <property type="term" value="F:pyridoxal phosphate binding"/>
    <property type="evidence" value="ECO:0007669"/>
    <property type="project" value="InterPro"/>
</dbReference>
<dbReference type="SUPFAM" id="SSF53383">
    <property type="entry name" value="PLP-dependent transferases"/>
    <property type="match status" value="1"/>
</dbReference>
<dbReference type="GO" id="GO:0008483">
    <property type="term" value="F:transaminase activity"/>
    <property type="evidence" value="ECO:0007669"/>
    <property type="project" value="InterPro"/>
</dbReference>
<feature type="non-terminal residue" evidence="3">
    <location>
        <position position="1"/>
    </location>
</feature>
<dbReference type="Pfam" id="PF00202">
    <property type="entry name" value="Aminotran_3"/>
    <property type="match status" value="1"/>
</dbReference>
<dbReference type="PANTHER" id="PTHR43713">
    <property type="entry name" value="GLUTAMATE-1-SEMIALDEHYDE 2,1-AMINOMUTASE"/>
    <property type="match status" value="1"/>
</dbReference>
<keyword evidence="2" id="KW-0663">Pyridoxal phosphate</keyword>
<reference evidence="3 4" key="1">
    <citation type="journal article" date="2020" name="Front. Microbiol.">
        <title>Single-cell genomics of novel Actinobacteria with the Wood-Ljungdahl pathway discovered in a serpentinizing system.</title>
        <authorList>
            <person name="Merino N."/>
            <person name="Kawai M."/>
            <person name="Boyd E.S."/>
            <person name="Colman D.R."/>
            <person name="McGlynn S.E."/>
            <person name="Nealson K.H."/>
            <person name="Kurokawa K."/>
            <person name="Hongoh Y."/>
        </authorList>
    </citation>
    <scope>NUCLEOTIDE SEQUENCE [LARGE SCALE GENOMIC DNA]</scope>
    <source>
        <strain evidence="3 4">S25</strain>
    </source>
</reference>
<dbReference type="InterPro" id="IPR015424">
    <property type="entry name" value="PyrdxlP-dep_Trfase"/>
</dbReference>
<dbReference type="InterPro" id="IPR015422">
    <property type="entry name" value="PyrdxlP-dep_Trfase_small"/>
</dbReference>
<dbReference type="Proteomes" id="UP000543224">
    <property type="component" value="Unassembled WGS sequence"/>
</dbReference>
<sequence>LVEKHKGEIAGAIFTPYHHPVYADQEMPKEGFWKTIEEICKKENIVLILDDIRAGFRLHISGSNEYFGFKPDLITFCKAMANGHPISACCGKEKFKEAASRIFFTGTFYFSRTPMAAAIATLEELKAIDGINYMFKIGKMLQDGLKKLAENHNLEVSVTGPPPIPFM</sequence>